<feature type="domain" description="DUF6160" evidence="2">
    <location>
        <begin position="3"/>
        <end position="45"/>
    </location>
</feature>
<evidence type="ECO:0000313" key="4">
    <source>
        <dbReference type="Proteomes" id="UP000297890"/>
    </source>
</evidence>
<keyword evidence="1" id="KW-0732">Signal</keyword>
<keyword evidence="4" id="KW-1185">Reference proteome</keyword>
<dbReference type="Pfam" id="PF19657">
    <property type="entry name" value="DUF6160"/>
    <property type="match status" value="1"/>
</dbReference>
<accession>A0A4Z0F9C0</accession>
<dbReference type="RefSeq" id="WP_135281918.1">
    <property type="nucleotide sequence ID" value="NZ_SRIO01000009.1"/>
</dbReference>
<evidence type="ECO:0000256" key="1">
    <source>
        <dbReference type="SAM" id="SignalP"/>
    </source>
</evidence>
<name>A0A4Z0F9C0_9GAMM</name>
<feature type="signal peptide" evidence="1">
    <location>
        <begin position="1"/>
        <end position="20"/>
    </location>
</feature>
<sequence length="111" mass="12107">MKQKLASLALLTLAPMAAHAELVEMQDAELAGVSGQGITFDFNFTFDKVIAGVDVYKNVYGYKLSSTDWELGQGSEVSNPVSGGRYLNRSISVGNDSGDKFVYRYTAWGRN</sequence>
<dbReference type="InterPro" id="IPR046158">
    <property type="entry name" value="DUF6160"/>
</dbReference>
<organism evidence="3 4">
    <name type="scientific">Candidatus Macondimonas diazotrophica</name>
    <dbReference type="NCBI Taxonomy" id="2305248"/>
    <lineage>
        <taxon>Bacteria</taxon>
        <taxon>Pseudomonadati</taxon>
        <taxon>Pseudomonadota</taxon>
        <taxon>Gammaproteobacteria</taxon>
        <taxon>Chromatiales</taxon>
        <taxon>Ectothiorhodospiraceae</taxon>
        <taxon>Candidatus Macondimonas</taxon>
    </lineage>
</organism>
<reference evidence="3 4" key="1">
    <citation type="journal article" date="2019" name="ISME J.">
        <title>Candidatus Macondimonas diazotrophica, a novel gammaproteobacterial genus dominating crude-oil-contaminated coastal sediments.</title>
        <authorList>
            <person name="Karthikeyan S."/>
            <person name="Konstantinidis K."/>
        </authorList>
    </citation>
    <scope>NUCLEOTIDE SEQUENCE [LARGE SCALE GENOMIC DNA]</scope>
    <source>
        <strain evidence="3 4">KTK01</strain>
    </source>
</reference>
<gene>
    <name evidence="3" type="ORF">E4680_08150</name>
</gene>
<dbReference type="EMBL" id="SRIO01000009">
    <property type="protein sequence ID" value="TFZ82443.1"/>
    <property type="molecule type" value="Genomic_DNA"/>
</dbReference>
<protein>
    <recommendedName>
        <fullName evidence="2">DUF6160 domain-containing protein</fullName>
    </recommendedName>
</protein>
<dbReference type="Proteomes" id="UP000297890">
    <property type="component" value="Unassembled WGS sequence"/>
</dbReference>
<feature type="chain" id="PRO_5021292630" description="DUF6160 domain-containing protein" evidence="1">
    <location>
        <begin position="21"/>
        <end position="111"/>
    </location>
</feature>
<dbReference type="AlphaFoldDB" id="A0A4Z0F9C0"/>
<comment type="caution">
    <text evidence="3">The sequence shown here is derived from an EMBL/GenBank/DDBJ whole genome shotgun (WGS) entry which is preliminary data.</text>
</comment>
<proteinExistence type="predicted"/>
<evidence type="ECO:0000313" key="3">
    <source>
        <dbReference type="EMBL" id="TFZ82443.1"/>
    </source>
</evidence>
<evidence type="ECO:0000259" key="2">
    <source>
        <dbReference type="Pfam" id="PF19657"/>
    </source>
</evidence>